<dbReference type="EMBL" id="JASBWS010000118">
    <property type="protein sequence ID" value="KAJ9095931.1"/>
    <property type="molecule type" value="Genomic_DNA"/>
</dbReference>
<gene>
    <name evidence="1" type="ORF">QFC20_006532</name>
</gene>
<organism evidence="1 2">
    <name type="scientific">Naganishia adeliensis</name>
    <dbReference type="NCBI Taxonomy" id="92952"/>
    <lineage>
        <taxon>Eukaryota</taxon>
        <taxon>Fungi</taxon>
        <taxon>Dikarya</taxon>
        <taxon>Basidiomycota</taxon>
        <taxon>Agaricomycotina</taxon>
        <taxon>Tremellomycetes</taxon>
        <taxon>Filobasidiales</taxon>
        <taxon>Filobasidiaceae</taxon>
        <taxon>Naganishia</taxon>
    </lineage>
</organism>
<evidence type="ECO:0000313" key="2">
    <source>
        <dbReference type="Proteomes" id="UP001230649"/>
    </source>
</evidence>
<protein>
    <submittedName>
        <fullName evidence="1">Uncharacterized protein</fullName>
    </submittedName>
</protein>
<sequence length="233" mass="25900">MPAQLPEVSGSGRSGNPAAPAAVNGTVERERESASKTSGLVQATEQLRGVERYLGSMTEKNAQLSEINRSLKTRLDNSNRLLEEARTVNLYLSWQLERGKKRSWEESQQTEGEMTALKATRDYYKGRLDMCQLELKRLKRQAPPEVGDPIAEPVTKVSERHLVPTTADNQVKAAPEKEKGKESNVRPRNIREASIASGRLNVEVFTVVGNDDLLENQSLSRVLAFETLPFGKP</sequence>
<evidence type="ECO:0000313" key="1">
    <source>
        <dbReference type="EMBL" id="KAJ9095931.1"/>
    </source>
</evidence>
<reference evidence="1" key="1">
    <citation type="submission" date="2023-04" db="EMBL/GenBank/DDBJ databases">
        <title>Draft Genome sequencing of Naganishia species isolated from polar environments using Oxford Nanopore Technology.</title>
        <authorList>
            <person name="Leo P."/>
            <person name="Venkateswaran K."/>
        </authorList>
    </citation>
    <scope>NUCLEOTIDE SEQUENCE</scope>
    <source>
        <strain evidence="1">MNA-CCFEE 5262</strain>
    </source>
</reference>
<keyword evidence="2" id="KW-1185">Reference proteome</keyword>
<accession>A0ACC2VA18</accession>
<comment type="caution">
    <text evidence="1">The sequence shown here is derived from an EMBL/GenBank/DDBJ whole genome shotgun (WGS) entry which is preliminary data.</text>
</comment>
<proteinExistence type="predicted"/>
<dbReference type="Proteomes" id="UP001230649">
    <property type="component" value="Unassembled WGS sequence"/>
</dbReference>
<name>A0ACC2VA18_9TREE</name>